<dbReference type="AlphaFoldDB" id="A0A376DV21"/>
<sequence>MRISELKDRRMIRRPTRQFDEFGYRIYNSFEYDFPYETTYKGNERKRLLLSSLTSYPSSLSSSFCLEK</sequence>
<dbReference type="EMBL" id="CP033920">
    <property type="protein sequence ID" value="AZA49855.1"/>
    <property type="molecule type" value="Genomic_DNA"/>
</dbReference>
<dbReference type="Proteomes" id="UP000255224">
    <property type="component" value="Unassembled WGS sequence"/>
</dbReference>
<reference evidence="2 3" key="1">
    <citation type="submission" date="2018-06" db="EMBL/GenBank/DDBJ databases">
        <authorList>
            <consortium name="Pathogen Informatics"/>
            <person name="Doyle S."/>
        </authorList>
    </citation>
    <scope>NUCLEOTIDE SEQUENCE [LARGE SCALE GENOMIC DNA]</scope>
    <source>
        <strain evidence="2 3">NCTC13533</strain>
    </source>
</reference>
<keyword evidence="4" id="KW-1185">Reference proteome</keyword>
<reference evidence="4" key="3">
    <citation type="submission" date="2018-11" db="EMBL/GenBank/DDBJ databases">
        <title>Proposal to divide the Flavobacteriaceae and reorganize its genera based on Amino Acid Identity values calculated from whole genome sequences.</title>
        <authorList>
            <person name="Nicholson A.C."/>
            <person name="Gulvik C.A."/>
            <person name="Whitney A.M."/>
            <person name="Humrighouse B.W."/>
            <person name="Bell M."/>
            <person name="Holmes B."/>
            <person name="Steigerwalt A.G."/>
            <person name="Villarma A."/>
            <person name="Sheth M."/>
            <person name="Batra D."/>
            <person name="Pryor J."/>
            <person name="Bernardet J.-F."/>
            <person name="Hugo C."/>
            <person name="Kampfer P."/>
            <person name="Newman J."/>
            <person name="McQuiston J.R."/>
        </authorList>
    </citation>
    <scope>NUCLEOTIDE SEQUENCE [LARGE SCALE GENOMIC DNA]</scope>
    <source>
        <strain evidence="4">G0188</strain>
    </source>
</reference>
<accession>A0A376DV21</accession>
<accession>A0A3G6NA57</accession>
<evidence type="ECO:0000313" key="4">
    <source>
        <dbReference type="Proteomes" id="UP000273270"/>
    </source>
</evidence>
<reference evidence="1" key="2">
    <citation type="submission" date="2018-11" db="EMBL/GenBank/DDBJ databases">
        <title>Proposal to divide the Flavobacteriaceae and reorganize its genera based on Amino Acid Identity values calculated from whole genome sequences.</title>
        <authorList>
            <person name="Nicholson A.C."/>
            <person name="Gulvik C.A."/>
            <person name="Whitney A.M."/>
            <person name="Humrighouse B.W."/>
            <person name="Bell M."/>
            <person name="Holmes B."/>
            <person name="Steigerwalt A."/>
            <person name="Villarma A."/>
            <person name="Sheth M."/>
            <person name="Batra D."/>
            <person name="Pryor J."/>
            <person name="Bernardet J.-F."/>
            <person name="Hugo C."/>
            <person name="Kampfer P."/>
            <person name="Newman J."/>
            <person name="Mcquiston J.R."/>
        </authorList>
    </citation>
    <scope>NUCLEOTIDE SEQUENCE [LARGE SCALE GENOMIC DNA]</scope>
    <source>
        <strain evidence="1">G0188</strain>
    </source>
</reference>
<name>A0A376DV21_CHRCU</name>
<dbReference type="KEGG" id="ccau:EG346_17470"/>
<evidence type="ECO:0000313" key="2">
    <source>
        <dbReference type="EMBL" id="STC96012.1"/>
    </source>
</evidence>
<dbReference type="Proteomes" id="UP000273270">
    <property type="component" value="Chromosome"/>
</dbReference>
<proteinExistence type="predicted"/>
<evidence type="ECO:0000313" key="1">
    <source>
        <dbReference type="EMBL" id="AZA49855.1"/>
    </source>
</evidence>
<protein>
    <submittedName>
        <fullName evidence="2">Uncharacterized protein</fullName>
    </submittedName>
</protein>
<gene>
    <name evidence="1" type="ORF">EG346_17470</name>
    <name evidence="2" type="ORF">NCTC13533_02058</name>
</gene>
<dbReference type="EMBL" id="UFVQ01000003">
    <property type="protein sequence ID" value="STC96012.1"/>
    <property type="molecule type" value="Genomic_DNA"/>
</dbReference>
<evidence type="ECO:0000313" key="3">
    <source>
        <dbReference type="Proteomes" id="UP000255224"/>
    </source>
</evidence>
<organism evidence="2 3">
    <name type="scientific">Chryseobacterium carnipullorum</name>
    <dbReference type="NCBI Taxonomy" id="1124835"/>
    <lineage>
        <taxon>Bacteria</taxon>
        <taxon>Pseudomonadati</taxon>
        <taxon>Bacteroidota</taxon>
        <taxon>Flavobacteriia</taxon>
        <taxon>Flavobacteriales</taxon>
        <taxon>Weeksellaceae</taxon>
        <taxon>Chryseobacterium group</taxon>
        <taxon>Chryseobacterium</taxon>
    </lineage>
</organism>
<dbReference type="OrthoDB" id="1248189at2"/>
<dbReference type="RefSeq" id="WP_123880386.1">
    <property type="nucleotide sequence ID" value="NZ_CP033920.1"/>
</dbReference>